<reference evidence="1 2" key="1">
    <citation type="submission" date="2023-11" db="EMBL/GenBank/DDBJ databases">
        <title>Halocaridina rubra genome assembly.</title>
        <authorList>
            <person name="Smith C."/>
        </authorList>
    </citation>
    <scope>NUCLEOTIDE SEQUENCE [LARGE SCALE GENOMIC DNA]</scope>
    <source>
        <strain evidence="1">EP-1</strain>
        <tissue evidence="1">Whole</tissue>
    </source>
</reference>
<evidence type="ECO:0000313" key="2">
    <source>
        <dbReference type="Proteomes" id="UP001381693"/>
    </source>
</evidence>
<protein>
    <submittedName>
        <fullName evidence="1">Uncharacterized protein</fullName>
    </submittedName>
</protein>
<proteinExistence type="predicted"/>
<comment type="caution">
    <text evidence="1">The sequence shown here is derived from an EMBL/GenBank/DDBJ whole genome shotgun (WGS) entry which is preliminary data.</text>
</comment>
<organism evidence="1 2">
    <name type="scientific">Halocaridina rubra</name>
    <name type="common">Hawaiian red shrimp</name>
    <dbReference type="NCBI Taxonomy" id="373956"/>
    <lineage>
        <taxon>Eukaryota</taxon>
        <taxon>Metazoa</taxon>
        <taxon>Ecdysozoa</taxon>
        <taxon>Arthropoda</taxon>
        <taxon>Crustacea</taxon>
        <taxon>Multicrustacea</taxon>
        <taxon>Malacostraca</taxon>
        <taxon>Eumalacostraca</taxon>
        <taxon>Eucarida</taxon>
        <taxon>Decapoda</taxon>
        <taxon>Pleocyemata</taxon>
        <taxon>Caridea</taxon>
        <taxon>Atyoidea</taxon>
        <taxon>Atyidae</taxon>
        <taxon>Halocaridina</taxon>
    </lineage>
</organism>
<evidence type="ECO:0000313" key="1">
    <source>
        <dbReference type="EMBL" id="KAK7075438.1"/>
    </source>
</evidence>
<accession>A0AAN8X6N9</accession>
<keyword evidence="2" id="KW-1185">Reference proteome</keyword>
<dbReference type="Proteomes" id="UP001381693">
    <property type="component" value="Unassembled WGS sequence"/>
</dbReference>
<gene>
    <name evidence="1" type="ORF">SK128_025694</name>
</gene>
<sequence length="61" mass="6888">SLDRRSVTAKSECSNHCATTVPSRLIGINRRVIPSRSGYSYANYARDNAEYLPFHDGLITW</sequence>
<feature type="non-terminal residue" evidence="1">
    <location>
        <position position="1"/>
    </location>
</feature>
<name>A0AAN8X6N9_HALRR</name>
<dbReference type="AlphaFoldDB" id="A0AAN8X6N9"/>
<dbReference type="EMBL" id="JAXCGZ010010690">
    <property type="protein sequence ID" value="KAK7075438.1"/>
    <property type="molecule type" value="Genomic_DNA"/>
</dbReference>
<feature type="non-terminal residue" evidence="1">
    <location>
        <position position="61"/>
    </location>
</feature>